<organism evidence="3 4">
    <name type="scientific">Mycoplasmopsis anatis 1340</name>
    <dbReference type="NCBI Taxonomy" id="1034808"/>
    <lineage>
        <taxon>Bacteria</taxon>
        <taxon>Bacillati</taxon>
        <taxon>Mycoplasmatota</taxon>
        <taxon>Mycoplasmoidales</taxon>
        <taxon>Metamycoplasmataceae</taxon>
        <taxon>Mycoplasmopsis</taxon>
    </lineage>
</organism>
<reference evidence="3 4" key="1">
    <citation type="journal article" date="2011" name="J. Bacteriol.">
        <title>Genome Sequence of Duck Pathogen Mycoplasma anatis Strain 1340.</title>
        <authorList>
            <person name="Guo Z."/>
            <person name="Chen P."/>
            <person name="Ren P."/>
            <person name="Kuang S."/>
            <person name="Zhou Z."/>
            <person name="Li Z."/>
            <person name="Liu M."/>
            <person name="Shi D."/>
            <person name="Xiao Y."/>
            <person name="Wang X."/>
            <person name="Zhou R."/>
            <person name="Jin H."/>
            <person name="Bi D."/>
        </authorList>
    </citation>
    <scope>NUCLEOTIDE SEQUENCE [LARGE SCALE GENOMIC DNA]</scope>
    <source>
        <strain evidence="3 4">1340</strain>
    </source>
</reference>
<gene>
    <name evidence="3" type="ORF">GIG_02573</name>
</gene>
<dbReference type="STRING" id="1034808.GIG_02573"/>
<dbReference type="Proteomes" id="UP000005055">
    <property type="component" value="Unassembled WGS sequence"/>
</dbReference>
<dbReference type="NCBIfam" id="NF033563">
    <property type="entry name" value="transpos_IS30"/>
    <property type="match status" value="1"/>
</dbReference>
<dbReference type="GO" id="GO:0032196">
    <property type="term" value="P:transposition"/>
    <property type="evidence" value="ECO:0007669"/>
    <property type="project" value="TreeGrafter"/>
</dbReference>
<dbReference type="InterPro" id="IPR025246">
    <property type="entry name" value="IS30-like_HTH"/>
</dbReference>
<protein>
    <submittedName>
        <fullName evidence="3">ISMbov6, transposase</fullName>
    </submittedName>
</protein>
<comment type="caution">
    <text evidence="3">The sequence shown here is derived from an EMBL/GenBank/DDBJ whole genome shotgun (WGS) entry which is preliminary data.</text>
</comment>
<feature type="non-terminal residue" evidence="3">
    <location>
        <position position="207"/>
    </location>
</feature>
<dbReference type="InterPro" id="IPR053392">
    <property type="entry name" value="Transposase_IS30-like"/>
</dbReference>
<dbReference type="GO" id="GO:0005829">
    <property type="term" value="C:cytosol"/>
    <property type="evidence" value="ECO:0007669"/>
    <property type="project" value="TreeGrafter"/>
</dbReference>
<dbReference type="PANTHER" id="PTHR10948">
    <property type="entry name" value="TRANSPOSASE"/>
    <property type="match status" value="1"/>
</dbReference>
<accession>F9QDK7</accession>
<proteinExistence type="predicted"/>
<feature type="domain" description="Transposase IS30-like HTH" evidence="2">
    <location>
        <begin position="3"/>
        <end position="44"/>
    </location>
</feature>
<dbReference type="Pfam" id="PF13936">
    <property type="entry name" value="HTH_38"/>
    <property type="match status" value="1"/>
</dbReference>
<evidence type="ECO:0000256" key="1">
    <source>
        <dbReference type="ARBA" id="ARBA00023172"/>
    </source>
</evidence>
<dbReference type="InterPro" id="IPR013324">
    <property type="entry name" value="RNA_pol_sigma_r3/r4-like"/>
</dbReference>
<keyword evidence="1" id="KW-0233">DNA recombination</keyword>
<dbReference type="InterPro" id="IPR051917">
    <property type="entry name" value="Transposase-Integrase"/>
</dbReference>
<dbReference type="RefSeq" id="WP_006886578.1">
    <property type="nucleotide sequence ID" value="NZ_AFVJ01000022.1"/>
</dbReference>
<name>F9QDK7_9BACT</name>
<dbReference type="PANTHER" id="PTHR10948:SF23">
    <property type="entry name" value="TRANSPOSASE INSI FOR INSERTION SEQUENCE ELEMENT IS30A-RELATED"/>
    <property type="match status" value="1"/>
</dbReference>
<keyword evidence="4" id="KW-1185">Reference proteome</keyword>
<dbReference type="GO" id="GO:0006310">
    <property type="term" value="P:DNA recombination"/>
    <property type="evidence" value="ECO:0007669"/>
    <property type="project" value="UniProtKB-KW"/>
</dbReference>
<dbReference type="EMBL" id="AFVJ01000022">
    <property type="protein sequence ID" value="EGS29183.1"/>
    <property type="molecule type" value="Genomic_DNA"/>
</dbReference>
<evidence type="ECO:0000313" key="3">
    <source>
        <dbReference type="EMBL" id="EGS29183.1"/>
    </source>
</evidence>
<evidence type="ECO:0000259" key="2">
    <source>
        <dbReference type="Pfam" id="PF13936"/>
    </source>
</evidence>
<evidence type="ECO:0000313" key="4">
    <source>
        <dbReference type="Proteomes" id="UP000005055"/>
    </source>
</evidence>
<dbReference type="SUPFAM" id="SSF88659">
    <property type="entry name" value="Sigma3 and sigma4 domains of RNA polymerase sigma factors"/>
    <property type="match status" value="1"/>
</dbReference>
<dbReference type="AlphaFoldDB" id="F9QDK7"/>
<dbReference type="eggNOG" id="COG2826">
    <property type="taxonomic scope" value="Bacteria"/>
</dbReference>
<dbReference type="GO" id="GO:0004803">
    <property type="term" value="F:transposase activity"/>
    <property type="evidence" value="ECO:0007669"/>
    <property type="project" value="TreeGrafter"/>
</dbReference>
<sequence>MNYTQLKPEERLIIQIHYGIKTLKEIGKMLKRSVSTISREIKRNSNIYGCYDASYAHKKMRIRQCYSRNHNAYSDKAFNDFFVKNYEKNYHGVEATLKLYQEKTNKKGYSVKTIYKWIKSNIWVLKMNNRLRKAYVKNGKRKTDYKVRLTNGNKYVYPIAMRPKDIDKREKWGHWEIDLVIGRKMKGHHNLLTLTERKTRFTYIKRV</sequence>